<protein>
    <submittedName>
        <fullName evidence="1">Uncharacterized protein</fullName>
    </submittedName>
</protein>
<sequence length="91" mass="10479">MERDFDFVERPSQDFFCPVSLELLLEPQLTSCCGHHLSLEVTTRLHREGKACPMCNAEQWSAMLDKYHRRKSTKYVYVAGIKITGVTGWGK</sequence>
<reference evidence="1 2" key="1">
    <citation type="journal article" date="2014" name="Nature">
        <title>An environmental bacterial taxon with a large and distinct metabolic repertoire.</title>
        <authorList>
            <person name="Wilson M.C."/>
            <person name="Mori T."/>
            <person name="Ruckert C."/>
            <person name="Uria A.R."/>
            <person name="Helf M.J."/>
            <person name="Takada K."/>
            <person name="Gernert C."/>
            <person name="Steffens U.A."/>
            <person name="Heycke N."/>
            <person name="Schmitt S."/>
            <person name="Rinke C."/>
            <person name="Helfrich E.J."/>
            <person name="Brachmann A.O."/>
            <person name="Gurgui C."/>
            <person name="Wakimoto T."/>
            <person name="Kracht M."/>
            <person name="Crusemann M."/>
            <person name="Hentschel U."/>
            <person name="Abe I."/>
            <person name="Matsunaga S."/>
            <person name="Kalinowski J."/>
            <person name="Takeyama H."/>
            <person name="Piel J."/>
        </authorList>
    </citation>
    <scope>NUCLEOTIDE SEQUENCE [LARGE SCALE GENOMIC DNA]</scope>
    <source>
        <strain evidence="2">TSY1</strain>
    </source>
</reference>
<organism evidence="1 2">
    <name type="scientific">Entotheonella factor</name>
    <dbReference type="NCBI Taxonomy" id="1429438"/>
    <lineage>
        <taxon>Bacteria</taxon>
        <taxon>Pseudomonadati</taxon>
        <taxon>Nitrospinota/Tectimicrobiota group</taxon>
        <taxon>Candidatus Tectimicrobiota</taxon>
        <taxon>Candidatus Entotheonellia</taxon>
        <taxon>Candidatus Entotheonellales</taxon>
        <taxon>Candidatus Entotheonellaceae</taxon>
        <taxon>Candidatus Entotheonella</taxon>
    </lineage>
</organism>
<dbReference type="InterPro" id="IPR013083">
    <property type="entry name" value="Znf_RING/FYVE/PHD"/>
</dbReference>
<proteinExistence type="predicted"/>
<dbReference type="Proteomes" id="UP000019141">
    <property type="component" value="Unassembled WGS sequence"/>
</dbReference>
<gene>
    <name evidence="1" type="ORF">ETSY1_45365</name>
</gene>
<comment type="caution">
    <text evidence="1">The sequence shown here is derived from an EMBL/GenBank/DDBJ whole genome shotgun (WGS) entry which is preliminary data.</text>
</comment>
<dbReference type="HOGENOM" id="CLU_2421481_0_0_7"/>
<name>W4L2C6_ENTF1</name>
<accession>W4L2C6</accession>
<evidence type="ECO:0000313" key="1">
    <source>
        <dbReference type="EMBL" id="ETW92064.1"/>
    </source>
</evidence>
<dbReference type="EMBL" id="AZHW01001691">
    <property type="protein sequence ID" value="ETW92064.1"/>
    <property type="molecule type" value="Genomic_DNA"/>
</dbReference>
<dbReference type="SUPFAM" id="SSF57850">
    <property type="entry name" value="RING/U-box"/>
    <property type="match status" value="1"/>
</dbReference>
<dbReference type="Gene3D" id="3.30.40.10">
    <property type="entry name" value="Zinc/RING finger domain, C3HC4 (zinc finger)"/>
    <property type="match status" value="1"/>
</dbReference>
<evidence type="ECO:0000313" key="2">
    <source>
        <dbReference type="Proteomes" id="UP000019141"/>
    </source>
</evidence>
<dbReference type="AlphaFoldDB" id="W4L2C6"/>
<keyword evidence="2" id="KW-1185">Reference proteome</keyword>